<organism evidence="5 6">
    <name type="scientific">Aestuariispira insulae</name>
    <dbReference type="NCBI Taxonomy" id="1461337"/>
    <lineage>
        <taxon>Bacteria</taxon>
        <taxon>Pseudomonadati</taxon>
        <taxon>Pseudomonadota</taxon>
        <taxon>Alphaproteobacteria</taxon>
        <taxon>Rhodospirillales</taxon>
        <taxon>Kiloniellaceae</taxon>
        <taxon>Aestuariispira</taxon>
    </lineage>
</organism>
<comment type="caution">
    <text evidence="5">The sequence shown here is derived from an EMBL/GenBank/DDBJ whole genome shotgun (WGS) entry which is preliminary data.</text>
</comment>
<dbReference type="InterPro" id="IPR000835">
    <property type="entry name" value="HTH_MarR-typ"/>
</dbReference>
<keyword evidence="2" id="KW-0238">DNA-binding</keyword>
<accession>A0A3D9HKH1</accession>
<gene>
    <name evidence="5" type="ORF">DFP90_105347</name>
</gene>
<evidence type="ECO:0000256" key="3">
    <source>
        <dbReference type="ARBA" id="ARBA00023163"/>
    </source>
</evidence>
<dbReference type="Proteomes" id="UP000256845">
    <property type="component" value="Unassembled WGS sequence"/>
</dbReference>
<feature type="domain" description="HTH marR-type" evidence="4">
    <location>
        <begin position="12"/>
        <end position="144"/>
    </location>
</feature>
<dbReference type="RefSeq" id="WP_115937199.1">
    <property type="nucleotide sequence ID" value="NZ_QRDW01000005.1"/>
</dbReference>
<proteinExistence type="predicted"/>
<dbReference type="PROSITE" id="PS50995">
    <property type="entry name" value="HTH_MARR_2"/>
    <property type="match status" value="1"/>
</dbReference>
<protein>
    <submittedName>
        <fullName evidence="5">MarR family transcriptional regulator</fullName>
    </submittedName>
</protein>
<dbReference type="SMART" id="SM00347">
    <property type="entry name" value="HTH_MARR"/>
    <property type="match status" value="1"/>
</dbReference>
<keyword evidence="1" id="KW-0805">Transcription regulation</keyword>
<dbReference type="Gene3D" id="1.10.10.10">
    <property type="entry name" value="Winged helix-like DNA-binding domain superfamily/Winged helix DNA-binding domain"/>
    <property type="match status" value="1"/>
</dbReference>
<dbReference type="PANTHER" id="PTHR42756:SF1">
    <property type="entry name" value="TRANSCRIPTIONAL REPRESSOR OF EMRAB OPERON"/>
    <property type="match status" value="1"/>
</dbReference>
<keyword evidence="6" id="KW-1185">Reference proteome</keyword>
<dbReference type="PANTHER" id="PTHR42756">
    <property type="entry name" value="TRANSCRIPTIONAL REGULATOR, MARR"/>
    <property type="match status" value="1"/>
</dbReference>
<evidence type="ECO:0000259" key="4">
    <source>
        <dbReference type="PROSITE" id="PS50995"/>
    </source>
</evidence>
<dbReference type="EMBL" id="QRDW01000005">
    <property type="protein sequence ID" value="RED49974.1"/>
    <property type="molecule type" value="Genomic_DNA"/>
</dbReference>
<sequence length="150" mass="16950">MGEGNEQTNDQDTSLGYAARITHRAFSKTLQKRLAKHGVPIGQWNFLRVLWRKDGLTQKALSDELGIMGPTAVVALRAMEKNGLVKRIRNKDDRRKVNIFLTDKARSLEEVLMPYIDEINALASAGITEADIEAYHRVSQIFRNNLQADD</sequence>
<dbReference type="AlphaFoldDB" id="A0A3D9HKH1"/>
<dbReference type="OrthoDB" id="511972at2"/>
<reference evidence="5 6" key="1">
    <citation type="submission" date="2018-07" db="EMBL/GenBank/DDBJ databases">
        <title>Genomic Encyclopedia of Type Strains, Phase III (KMG-III): the genomes of soil and plant-associated and newly described type strains.</title>
        <authorList>
            <person name="Whitman W."/>
        </authorList>
    </citation>
    <scope>NUCLEOTIDE SEQUENCE [LARGE SCALE GENOMIC DNA]</scope>
    <source>
        <strain evidence="5 6">CECT 8488</strain>
    </source>
</reference>
<evidence type="ECO:0000256" key="2">
    <source>
        <dbReference type="ARBA" id="ARBA00023125"/>
    </source>
</evidence>
<dbReference type="InterPro" id="IPR036388">
    <property type="entry name" value="WH-like_DNA-bd_sf"/>
</dbReference>
<dbReference type="Pfam" id="PF01047">
    <property type="entry name" value="MarR"/>
    <property type="match status" value="1"/>
</dbReference>
<dbReference type="GO" id="GO:0003677">
    <property type="term" value="F:DNA binding"/>
    <property type="evidence" value="ECO:0007669"/>
    <property type="project" value="UniProtKB-KW"/>
</dbReference>
<keyword evidence="3" id="KW-0804">Transcription</keyword>
<dbReference type="InterPro" id="IPR036390">
    <property type="entry name" value="WH_DNA-bd_sf"/>
</dbReference>
<name>A0A3D9HKH1_9PROT</name>
<evidence type="ECO:0000313" key="5">
    <source>
        <dbReference type="EMBL" id="RED49974.1"/>
    </source>
</evidence>
<evidence type="ECO:0000256" key="1">
    <source>
        <dbReference type="ARBA" id="ARBA00023015"/>
    </source>
</evidence>
<dbReference type="GO" id="GO:0003700">
    <property type="term" value="F:DNA-binding transcription factor activity"/>
    <property type="evidence" value="ECO:0007669"/>
    <property type="project" value="InterPro"/>
</dbReference>
<dbReference type="SUPFAM" id="SSF46785">
    <property type="entry name" value="Winged helix' DNA-binding domain"/>
    <property type="match status" value="1"/>
</dbReference>
<evidence type="ECO:0000313" key="6">
    <source>
        <dbReference type="Proteomes" id="UP000256845"/>
    </source>
</evidence>